<organism evidence="3 4">
    <name type="scientific">Mycobacteroides abscessus</name>
    <dbReference type="NCBI Taxonomy" id="36809"/>
    <lineage>
        <taxon>Bacteria</taxon>
        <taxon>Bacillati</taxon>
        <taxon>Actinomycetota</taxon>
        <taxon>Actinomycetes</taxon>
        <taxon>Mycobacteriales</taxon>
        <taxon>Mycobacteriaceae</taxon>
        <taxon>Mycobacteroides</taxon>
    </lineage>
</organism>
<evidence type="ECO:0000313" key="4">
    <source>
        <dbReference type="Proteomes" id="UP000045782"/>
    </source>
</evidence>
<protein>
    <submittedName>
        <fullName evidence="3">Uncharacterized protein</fullName>
    </submittedName>
</protein>
<feature type="compositionally biased region" description="Basic and acidic residues" evidence="1">
    <location>
        <begin position="70"/>
        <end position="89"/>
    </location>
</feature>
<keyword evidence="2" id="KW-0472">Membrane</keyword>
<keyword evidence="2" id="KW-0812">Transmembrane</keyword>
<dbReference type="Proteomes" id="UP000045782">
    <property type="component" value="Unassembled WGS sequence"/>
</dbReference>
<proteinExistence type="predicted"/>
<gene>
    <name evidence="3" type="ORF">ERS075579_01690</name>
</gene>
<feature type="compositionally biased region" description="Low complexity" evidence="1">
    <location>
        <begin position="131"/>
        <end position="142"/>
    </location>
</feature>
<reference evidence="3 4" key="1">
    <citation type="submission" date="2015-03" db="EMBL/GenBank/DDBJ databases">
        <authorList>
            <person name="Murphy D."/>
        </authorList>
    </citation>
    <scope>NUCLEOTIDE SEQUENCE [LARGE SCALE GENOMIC DNA]</scope>
    <source>
        <strain evidence="3 4">PAP088</strain>
    </source>
</reference>
<feature type="transmembrane region" description="Helical" evidence="2">
    <location>
        <begin position="35"/>
        <end position="63"/>
    </location>
</feature>
<accession>A0A0U0ZJZ3</accession>
<sequence length="149" mass="15469">MSNIDETNKADEPAENVNVQTAELSPETGTARGPLFIRAAAIAGAAGAVVAVLGLTFGAGVWAGSEFGDEYGRDDRGHSESRSHQRDSHDNDDDIDERGQQDPAERACRGDAEGKSSKGEQVHPGGERIQAPASSSAAPVPAQTTSGRL</sequence>
<feature type="region of interest" description="Disordered" evidence="1">
    <location>
        <begin position="1"/>
        <end position="29"/>
    </location>
</feature>
<evidence type="ECO:0000256" key="1">
    <source>
        <dbReference type="SAM" id="MobiDB-lite"/>
    </source>
</evidence>
<keyword evidence="2" id="KW-1133">Transmembrane helix</keyword>
<dbReference type="EMBL" id="CSWP01000003">
    <property type="protein sequence ID" value="CPV45844.1"/>
    <property type="molecule type" value="Genomic_DNA"/>
</dbReference>
<evidence type="ECO:0000313" key="3">
    <source>
        <dbReference type="EMBL" id="CPV45844.1"/>
    </source>
</evidence>
<evidence type="ECO:0000256" key="2">
    <source>
        <dbReference type="SAM" id="Phobius"/>
    </source>
</evidence>
<dbReference type="AlphaFoldDB" id="A0A0U0ZJZ3"/>
<name>A0A0U0ZJZ3_9MYCO</name>
<feature type="compositionally biased region" description="Basic and acidic residues" evidence="1">
    <location>
        <begin position="1"/>
        <end position="12"/>
    </location>
</feature>
<feature type="region of interest" description="Disordered" evidence="1">
    <location>
        <begin position="64"/>
        <end position="149"/>
    </location>
</feature>
<feature type="compositionally biased region" description="Basic and acidic residues" evidence="1">
    <location>
        <begin position="97"/>
        <end position="121"/>
    </location>
</feature>
<dbReference type="RefSeq" id="WP_016893136.1">
    <property type="nucleotide sequence ID" value="NZ_CSWP01000003.1"/>
</dbReference>